<reference evidence="6" key="1">
    <citation type="journal article" date="2020" name="ISME J.">
        <title>Gammaproteobacteria mediating utilization of methyl-, sulfur- and petroleum organic compounds in deep ocean hydrothermal plumes.</title>
        <authorList>
            <person name="Zhou Z."/>
            <person name="Liu Y."/>
            <person name="Pan J."/>
            <person name="Cron B.R."/>
            <person name="Toner B.M."/>
            <person name="Anantharaman K."/>
            <person name="Breier J.A."/>
            <person name="Dick G.J."/>
            <person name="Li M."/>
        </authorList>
    </citation>
    <scope>NUCLEOTIDE SEQUENCE</scope>
    <source>
        <strain evidence="6">SZUA-1435</strain>
    </source>
</reference>
<evidence type="ECO:0000256" key="3">
    <source>
        <dbReference type="ARBA" id="ARBA00023002"/>
    </source>
</evidence>
<dbReference type="CDD" id="cd03375">
    <property type="entry name" value="TPP_OGFOR"/>
    <property type="match status" value="1"/>
</dbReference>
<proteinExistence type="predicted"/>
<dbReference type="Pfam" id="PF02775">
    <property type="entry name" value="TPP_enzyme_C"/>
    <property type="match status" value="1"/>
</dbReference>
<dbReference type="GO" id="GO:0030976">
    <property type="term" value="F:thiamine pyrophosphate binding"/>
    <property type="evidence" value="ECO:0007669"/>
    <property type="project" value="InterPro"/>
</dbReference>
<gene>
    <name evidence="6" type="ORF">EYH02_05995</name>
</gene>
<keyword evidence="3" id="KW-0560">Oxidoreductase</keyword>
<dbReference type="PANTHER" id="PTHR48084:SF1">
    <property type="entry name" value="2-OXOGLUTARATE SYNTHASE SUBUNIT KORB"/>
    <property type="match status" value="1"/>
</dbReference>
<evidence type="ECO:0000313" key="7">
    <source>
        <dbReference type="Proteomes" id="UP000605805"/>
    </source>
</evidence>
<name>A0A833DV74_9CREN</name>
<dbReference type="InterPro" id="IPR051457">
    <property type="entry name" value="2-oxoacid:Fd_oxidoreductase"/>
</dbReference>
<dbReference type="AlphaFoldDB" id="A0A833DV74"/>
<dbReference type="GO" id="GO:0018491">
    <property type="term" value="F:2-oxobutyrate synthase activity"/>
    <property type="evidence" value="ECO:0007669"/>
    <property type="project" value="UniProtKB-ARBA"/>
</dbReference>
<dbReference type="SUPFAM" id="SSF52518">
    <property type="entry name" value="Thiamin diphosphate-binding fold (THDP-binding)"/>
    <property type="match status" value="1"/>
</dbReference>
<evidence type="ECO:0000256" key="2">
    <source>
        <dbReference type="ARBA" id="ARBA00012691"/>
    </source>
</evidence>
<sequence>MRENTEGAILSSKIELPPTYKDIEDLIRVDRLPTIWCPGCGIGIVLKTLLRAIKKSDIDVDRHVIVSGIGCAGRVSGYVRLDSYHVLHGRAIPFAIGIKLAKPELEVTVVSGDGDIVGIGGNHFIHAARRNHDINVVIVNNMIYGMTGGQVAPTTPRGARTTTTPYGNIERSISIPLLAIAAGATYVARWSVLHVDHMMNSFIKMFRHKGFAVVEILSPCTLFASRNGIELLQLYEILRRKCKIVSNPDPWESHIDIFGDKPIILGEFIEIERPSYEELVWSSIRG</sequence>
<comment type="catalytic activity">
    <reaction evidence="4">
        <text>a 2-oxocarboxylate + 2 oxidized [2Fe-2S]-[ferredoxin] + CoA = an acyl-CoA + 2 reduced [2Fe-2S]-[ferredoxin] + CO2 + H(+)</text>
        <dbReference type="Rhea" id="RHEA:42316"/>
        <dbReference type="Rhea" id="RHEA-COMP:10000"/>
        <dbReference type="Rhea" id="RHEA-COMP:10001"/>
        <dbReference type="ChEBI" id="CHEBI:15378"/>
        <dbReference type="ChEBI" id="CHEBI:16526"/>
        <dbReference type="ChEBI" id="CHEBI:33737"/>
        <dbReference type="ChEBI" id="CHEBI:33738"/>
        <dbReference type="ChEBI" id="CHEBI:35179"/>
        <dbReference type="ChEBI" id="CHEBI:57287"/>
        <dbReference type="ChEBI" id="CHEBI:58342"/>
        <dbReference type="EC" id="1.2.7.11"/>
    </reaction>
</comment>
<dbReference type="EMBL" id="DQTV01000122">
    <property type="protein sequence ID" value="HIP57594.1"/>
    <property type="molecule type" value="Genomic_DNA"/>
</dbReference>
<evidence type="ECO:0000256" key="4">
    <source>
        <dbReference type="ARBA" id="ARBA00048893"/>
    </source>
</evidence>
<dbReference type="InterPro" id="IPR011766">
    <property type="entry name" value="TPP_enzyme_TPP-bd"/>
</dbReference>
<dbReference type="PANTHER" id="PTHR48084">
    <property type="entry name" value="2-OXOGLUTARATE OXIDOREDUCTASE SUBUNIT KORB-RELATED"/>
    <property type="match status" value="1"/>
</dbReference>
<organism evidence="6 7">
    <name type="scientific">Ignisphaera aggregans</name>
    <dbReference type="NCBI Taxonomy" id="334771"/>
    <lineage>
        <taxon>Archaea</taxon>
        <taxon>Thermoproteota</taxon>
        <taxon>Thermoprotei</taxon>
        <taxon>Desulfurococcales</taxon>
        <taxon>Desulfurococcaceae</taxon>
        <taxon>Ignisphaera</taxon>
    </lineage>
</organism>
<dbReference type="GO" id="GO:0019164">
    <property type="term" value="F:pyruvate synthase activity"/>
    <property type="evidence" value="ECO:0007669"/>
    <property type="project" value="UniProtKB-ARBA"/>
</dbReference>
<dbReference type="Gene3D" id="3.40.50.970">
    <property type="match status" value="1"/>
</dbReference>
<feature type="domain" description="Thiamine pyrophosphate enzyme TPP-binding" evidence="5">
    <location>
        <begin position="78"/>
        <end position="216"/>
    </location>
</feature>
<dbReference type="Proteomes" id="UP000605805">
    <property type="component" value="Unassembled WGS sequence"/>
</dbReference>
<dbReference type="EC" id="1.2.7.11" evidence="2"/>
<dbReference type="InterPro" id="IPR029061">
    <property type="entry name" value="THDP-binding"/>
</dbReference>
<comment type="caution">
    <text evidence="6">The sequence shown here is derived from an EMBL/GenBank/DDBJ whole genome shotgun (WGS) entry which is preliminary data.</text>
</comment>
<protein>
    <recommendedName>
        <fullName evidence="2">2-oxoacid oxidoreductase (ferredoxin)</fullName>
        <ecNumber evidence="2">1.2.7.11</ecNumber>
    </recommendedName>
</protein>
<evidence type="ECO:0000256" key="1">
    <source>
        <dbReference type="ARBA" id="ARBA00011631"/>
    </source>
</evidence>
<evidence type="ECO:0000259" key="5">
    <source>
        <dbReference type="Pfam" id="PF02775"/>
    </source>
</evidence>
<accession>A0A833DV74</accession>
<evidence type="ECO:0000313" key="6">
    <source>
        <dbReference type="EMBL" id="HIP57594.1"/>
    </source>
</evidence>
<comment type="subunit">
    <text evidence="1">Heterodimer composed of an alpha and a beta subunit.</text>
</comment>